<feature type="transmembrane region" description="Helical" evidence="1">
    <location>
        <begin position="6"/>
        <end position="27"/>
    </location>
</feature>
<keyword evidence="1" id="KW-0472">Membrane</keyword>
<organism evidence="2 3">
    <name type="scientific">Echinococcus canadensis</name>
    <dbReference type="NCBI Taxonomy" id="519352"/>
    <lineage>
        <taxon>Eukaryota</taxon>
        <taxon>Metazoa</taxon>
        <taxon>Spiralia</taxon>
        <taxon>Lophotrochozoa</taxon>
        <taxon>Platyhelminthes</taxon>
        <taxon>Cestoda</taxon>
        <taxon>Eucestoda</taxon>
        <taxon>Cyclophyllidea</taxon>
        <taxon>Taeniidae</taxon>
        <taxon>Echinococcus</taxon>
        <taxon>Echinococcus canadensis group</taxon>
    </lineage>
</organism>
<sequence length="428" mass="47998">MLHTYLLTISAGFLCNFLATILPFWFARYPSAKARFLCLGLWEICLEDFISPLDQQRLYNGCFYIFDSKIRPLRPLFFATWLHVAQALQILSMIAHAALVGSGFGMLFNVFDKHSPRIVFNSICLLVLNCWVLLTQLGVVGVNLDLEKKQAEISGASMWISEANQSCLSWSFGLSAFVLFFVLIALNILVWERGGRLLTQAWTWPTIRDLPCCLARNSVHQRGALQEAQRAGSLSTRQQIELTQPHHQTADPSRDTDLSSLDVATYDPRSADVVSRENMNESAPISATEISAAGVKLEEDVKYEKGAALYQPDPRTAIDVNFSRVSSRMSSVRSSNRQGSSGFVRARNRTYIIKKGQNQPPQQTGIRIASQRLTKLFKEGDQVSVFRVVMNPLEIAGIRIPYASVVSAKMRFRKIANATTLRVTIVKR</sequence>
<dbReference type="WBParaSite" id="maker-E.canG7_contigs_0155-snap-gene-0.23-mRNA-1">
    <property type="protein sequence ID" value="maker-E.canG7_contigs_0155-snap-gene-0.23-mRNA-1"/>
    <property type="gene ID" value="EcG7_04179"/>
</dbReference>
<dbReference type="PANTHER" id="PTHR21284">
    <property type="entry name" value="EG:80H7.2 PROTEIN"/>
    <property type="match status" value="1"/>
</dbReference>
<accession>A0A915EWM7</accession>
<proteinExistence type="predicted"/>
<evidence type="ECO:0000313" key="2">
    <source>
        <dbReference type="Proteomes" id="UP000887562"/>
    </source>
</evidence>
<evidence type="ECO:0000313" key="3">
    <source>
        <dbReference type="WBParaSite" id="maker-E.canG7_contigs_0155-snap-gene-0.23-mRNA-1"/>
    </source>
</evidence>
<keyword evidence="1" id="KW-0812">Transmembrane</keyword>
<feature type="transmembrane region" description="Helical" evidence="1">
    <location>
        <begin position="118"/>
        <end position="146"/>
    </location>
</feature>
<reference evidence="3" key="1">
    <citation type="submission" date="2022-11" db="UniProtKB">
        <authorList>
            <consortium name="WormBaseParasite"/>
        </authorList>
    </citation>
    <scope>IDENTIFICATION</scope>
</reference>
<dbReference type="PANTHER" id="PTHR21284:SF12">
    <property type="entry name" value="EG:80H7.2 PROTEIN"/>
    <property type="match status" value="1"/>
</dbReference>
<dbReference type="AlphaFoldDB" id="A0A915EWM7"/>
<feature type="transmembrane region" description="Helical" evidence="1">
    <location>
        <begin position="167"/>
        <end position="191"/>
    </location>
</feature>
<dbReference type="Proteomes" id="UP000887562">
    <property type="component" value="Unplaced"/>
</dbReference>
<keyword evidence="1" id="KW-1133">Transmembrane helix</keyword>
<name>A0A915EWM7_9CEST</name>
<evidence type="ECO:0000256" key="1">
    <source>
        <dbReference type="SAM" id="Phobius"/>
    </source>
</evidence>
<keyword evidence="2" id="KW-1185">Reference proteome</keyword>
<dbReference type="Gene3D" id="1.20.140.150">
    <property type="match status" value="1"/>
</dbReference>
<protein>
    <submittedName>
        <fullName evidence="3">Uncharacterized protein</fullName>
    </submittedName>
</protein>